<dbReference type="RefSeq" id="WP_113866037.1">
    <property type="nucleotide sequence ID" value="NZ_BAABQN010000001.1"/>
</dbReference>
<organism evidence="2 3">
    <name type="scientific">Paraliobacillus ryukyuensis</name>
    <dbReference type="NCBI Taxonomy" id="200904"/>
    <lineage>
        <taxon>Bacteria</taxon>
        <taxon>Bacillati</taxon>
        <taxon>Bacillota</taxon>
        <taxon>Bacilli</taxon>
        <taxon>Bacillales</taxon>
        <taxon>Bacillaceae</taxon>
        <taxon>Paraliobacillus</taxon>
    </lineage>
</organism>
<dbReference type="STRING" id="200904.GCA_900168775_02523"/>
<evidence type="ECO:0000313" key="3">
    <source>
        <dbReference type="Proteomes" id="UP000252254"/>
    </source>
</evidence>
<keyword evidence="3" id="KW-1185">Reference proteome</keyword>
<evidence type="ECO:0000256" key="1">
    <source>
        <dbReference type="SAM" id="Phobius"/>
    </source>
</evidence>
<feature type="transmembrane region" description="Helical" evidence="1">
    <location>
        <begin position="17"/>
        <end position="39"/>
    </location>
</feature>
<name>A0A366EJ06_9BACI</name>
<dbReference type="OrthoDB" id="2973795at2"/>
<dbReference type="AlphaFoldDB" id="A0A366EJ06"/>
<dbReference type="Proteomes" id="UP000252254">
    <property type="component" value="Unassembled WGS sequence"/>
</dbReference>
<dbReference type="EMBL" id="QNRI01000001">
    <property type="protein sequence ID" value="RBP01405.1"/>
    <property type="molecule type" value="Genomic_DNA"/>
</dbReference>
<keyword evidence="1" id="KW-0812">Transmembrane</keyword>
<gene>
    <name evidence="2" type="ORF">DES48_101142</name>
</gene>
<evidence type="ECO:0000313" key="2">
    <source>
        <dbReference type="EMBL" id="RBP01405.1"/>
    </source>
</evidence>
<accession>A0A366EJ06</accession>
<keyword evidence="1" id="KW-0472">Membrane</keyword>
<keyword evidence="1" id="KW-1133">Transmembrane helix</keyword>
<proteinExistence type="predicted"/>
<sequence length="128" mass="15189">MLRNLHLTKHVKQRGFIFPYICFIAIMLLLCVLTSVTLYENSKQMTNNQLEQIKLETLRQMTSGKLFDEIRHQKIKLPFKDIAYEFPNGSATVQYQTHDSEVLQVRIETVTTRGYTKYWNKQIEMNDK</sequence>
<comment type="caution">
    <text evidence="2">The sequence shown here is derived from an EMBL/GenBank/DDBJ whole genome shotgun (WGS) entry which is preliminary data.</text>
</comment>
<reference evidence="2 3" key="1">
    <citation type="submission" date="2018-06" db="EMBL/GenBank/DDBJ databases">
        <title>Genomic Encyclopedia of Type Strains, Phase IV (KMG-IV): sequencing the most valuable type-strain genomes for metagenomic binning, comparative biology and taxonomic classification.</title>
        <authorList>
            <person name="Goeker M."/>
        </authorList>
    </citation>
    <scope>NUCLEOTIDE SEQUENCE [LARGE SCALE GENOMIC DNA]</scope>
    <source>
        <strain evidence="2 3">DSM 15140</strain>
    </source>
</reference>
<protein>
    <recommendedName>
        <fullName evidence="4">ComG operon protein 7 (ComGG)</fullName>
    </recommendedName>
</protein>
<evidence type="ECO:0008006" key="4">
    <source>
        <dbReference type="Google" id="ProtNLM"/>
    </source>
</evidence>